<dbReference type="EMBL" id="VDCQ01000046">
    <property type="protein sequence ID" value="TNJ63222.1"/>
    <property type="molecule type" value="Genomic_DNA"/>
</dbReference>
<accession>A0A5C4T2C5</accession>
<dbReference type="AlphaFoldDB" id="A0A5C4T2C5"/>
<proteinExistence type="predicted"/>
<keyword evidence="1" id="KW-1133">Transmembrane helix</keyword>
<name>A0A5C4T2C5_9BACL</name>
<evidence type="ECO:0000313" key="2">
    <source>
        <dbReference type="EMBL" id="TNJ63222.1"/>
    </source>
</evidence>
<dbReference type="RefSeq" id="WP_139605276.1">
    <property type="nucleotide sequence ID" value="NZ_VDCQ01000046.1"/>
</dbReference>
<keyword evidence="1" id="KW-0472">Membrane</keyword>
<protein>
    <recommendedName>
        <fullName evidence="4">DUF3995 domain-containing protein</fullName>
    </recommendedName>
</protein>
<gene>
    <name evidence="2" type="ORF">FE784_26515</name>
</gene>
<dbReference type="Proteomes" id="UP000307943">
    <property type="component" value="Unassembled WGS sequence"/>
</dbReference>
<evidence type="ECO:0000313" key="3">
    <source>
        <dbReference type="Proteomes" id="UP000307943"/>
    </source>
</evidence>
<keyword evidence="1" id="KW-0812">Transmembrane</keyword>
<evidence type="ECO:0000256" key="1">
    <source>
        <dbReference type="SAM" id="Phobius"/>
    </source>
</evidence>
<organism evidence="2 3">
    <name type="scientific">Paenibacillus hemerocallicola</name>
    <dbReference type="NCBI Taxonomy" id="1172614"/>
    <lineage>
        <taxon>Bacteria</taxon>
        <taxon>Bacillati</taxon>
        <taxon>Bacillota</taxon>
        <taxon>Bacilli</taxon>
        <taxon>Bacillales</taxon>
        <taxon>Paenibacillaceae</taxon>
        <taxon>Paenibacillus</taxon>
    </lineage>
</organism>
<reference evidence="2 3" key="1">
    <citation type="submission" date="2019-05" db="EMBL/GenBank/DDBJ databases">
        <title>We sequenced the genome of Paenibacillus hemerocallicola KCTC 33185 for further insight into its adaptation and study the phylogeny of Paenibacillus.</title>
        <authorList>
            <person name="Narsing Rao M.P."/>
        </authorList>
    </citation>
    <scope>NUCLEOTIDE SEQUENCE [LARGE SCALE GENOMIC DNA]</scope>
    <source>
        <strain evidence="2 3">KCTC 33185</strain>
    </source>
</reference>
<evidence type="ECO:0008006" key="4">
    <source>
        <dbReference type="Google" id="ProtNLM"/>
    </source>
</evidence>
<feature type="transmembrane region" description="Helical" evidence="1">
    <location>
        <begin position="41"/>
        <end position="62"/>
    </location>
</feature>
<comment type="caution">
    <text evidence="2">The sequence shown here is derived from an EMBL/GenBank/DDBJ whole genome shotgun (WGS) entry which is preliminary data.</text>
</comment>
<sequence length="67" mass="7231">MGNSFYHKVGAAFLFAAALIYTTERIGHKMAGLAVSEMPGFFGNVFVPVFSLIGIVIFVFGFPGGRR</sequence>
<dbReference type="OrthoDB" id="2638806at2"/>
<keyword evidence="3" id="KW-1185">Reference proteome</keyword>